<organism evidence="5 6">
    <name type="scientific">Schizopora paradoxa</name>
    <dbReference type="NCBI Taxonomy" id="27342"/>
    <lineage>
        <taxon>Eukaryota</taxon>
        <taxon>Fungi</taxon>
        <taxon>Dikarya</taxon>
        <taxon>Basidiomycota</taxon>
        <taxon>Agaricomycotina</taxon>
        <taxon>Agaricomycetes</taxon>
        <taxon>Hymenochaetales</taxon>
        <taxon>Schizoporaceae</taxon>
        <taxon>Schizopora</taxon>
    </lineage>
</organism>
<dbReference type="Proteomes" id="UP000053477">
    <property type="component" value="Unassembled WGS sequence"/>
</dbReference>
<evidence type="ECO:0000313" key="6">
    <source>
        <dbReference type="Proteomes" id="UP000053477"/>
    </source>
</evidence>
<dbReference type="GO" id="GO:0005576">
    <property type="term" value="C:extracellular region"/>
    <property type="evidence" value="ECO:0007669"/>
    <property type="project" value="UniProtKB-SubCell"/>
</dbReference>
<accession>A0A0H2RJ08</accession>
<feature type="chain" id="PRO_5005201532" description="Cerato-platanin" evidence="4">
    <location>
        <begin position="20"/>
        <end position="146"/>
    </location>
</feature>
<protein>
    <recommendedName>
        <fullName evidence="7">Cerato-platanin</fullName>
    </recommendedName>
</protein>
<name>A0A0H2RJ08_9AGAM</name>
<keyword evidence="6" id="KW-1185">Reference proteome</keyword>
<evidence type="ECO:0008006" key="7">
    <source>
        <dbReference type="Google" id="ProtNLM"/>
    </source>
</evidence>
<evidence type="ECO:0000256" key="2">
    <source>
        <dbReference type="ARBA" id="ARBA00010421"/>
    </source>
</evidence>
<evidence type="ECO:0000313" key="5">
    <source>
        <dbReference type="EMBL" id="KLO11602.1"/>
    </source>
</evidence>
<evidence type="ECO:0000256" key="3">
    <source>
        <dbReference type="ARBA" id="ARBA00022525"/>
    </source>
</evidence>
<dbReference type="InterPro" id="IPR010829">
    <property type="entry name" value="Cerato-platanin"/>
</dbReference>
<dbReference type="AlphaFoldDB" id="A0A0H2RJ08"/>
<dbReference type="EMBL" id="KQ085996">
    <property type="protein sequence ID" value="KLO11602.1"/>
    <property type="molecule type" value="Genomic_DNA"/>
</dbReference>
<proteinExistence type="inferred from homology"/>
<evidence type="ECO:0000256" key="1">
    <source>
        <dbReference type="ARBA" id="ARBA00004613"/>
    </source>
</evidence>
<evidence type="ECO:0000256" key="4">
    <source>
        <dbReference type="SAM" id="SignalP"/>
    </source>
</evidence>
<comment type="similarity">
    <text evidence="2">Belongs to the cerato-platanin family.</text>
</comment>
<dbReference type="Pfam" id="PF07249">
    <property type="entry name" value="Cerato-platanin"/>
    <property type="match status" value="1"/>
</dbReference>
<reference evidence="5 6" key="1">
    <citation type="submission" date="2015-04" db="EMBL/GenBank/DDBJ databases">
        <title>Complete genome sequence of Schizopora paradoxa KUC8140, a cosmopolitan wood degrader in East Asia.</title>
        <authorList>
            <consortium name="DOE Joint Genome Institute"/>
            <person name="Min B."/>
            <person name="Park H."/>
            <person name="Jang Y."/>
            <person name="Kim J.-J."/>
            <person name="Kim K.H."/>
            <person name="Pangilinan J."/>
            <person name="Lipzen A."/>
            <person name="Riley R."/>
            <person name="Grigoriev I.V."/>
            <person name="Spatafora J.W."/>
            <person name="Choi I.-G."/>
        </authorList>
    </citation>
    <scope>NUCLEOTIDE SEQUENCE [LARGE SCALE GENOMIC DNA]</scope>
    <source>
        <strain evidence="5 6">KUC8140</strain>
    </source>
</reference>
<dbReference type="Gene3D" id="2.40.40.10">
    <property type="entry name" value="RlpA-like domain"/>
    <property type="match status" value="1"/>
</dbReference>
<keyword evidence="4" id="KW-0732">Signal</keyword>
<feature type="signal peptide" evidence="4">
    <location>
        <begin position="1"/>
        <end position="19"/>
    </location>
</feature>
<dbReference type="InterPro" id="IPR036908">
    <property type="entry name" value="RlpA-like_sf"/>
</dbReference>
<keyword evidence="3" id="KW-0964">Secreted</keyword>
<gene>
    <name evidence="5" type="ORF">SCHPADRAFT_463525</name>
</gene>
<dbReference type="InParanoid" id="A0A0H2RJ08"/>
<dbReference type="STRING" id="27342.A0A0H2RJ08"/>
<dbReference type="OrthoDB" id="4898945at2759"/>
<sequence>MNFFVLSCLLVPLTAITRAQNLNPISPISVAPNSIYDDSSASTTNVTCASSLERINATSFGDVQRWPFIGGTPAIAANGSNSPTCVSCWNMTFEGNFEFIVAINHEVDSFQISQSAFKALVNETENEPSLITANVQLIDNRFCGLL</sequence>
<comment type="subcellular location">
    <subcellularLocation>
        <location evidence="1">Secreted</location>
    </subcellularLocation>
</comment>
<dbReference type="CDD" id="cd22778">
    <property type="entry name" value="DPBB_CEPL-like"/>
    <property type="match status" value="1"/>
</dbReference>